<dbReference type="AlphaFoldDB" id="A0A9X9PZR7"/>
<comment type="caution">
    <text evidence="1">The sequence shown here is derived from an EMBL/GenBank/DDBJ whole genome shotgun (WGS) entry which is preliminary data.</text>
</comment>
<name>A0A9X9PZR7_GULGU</name>
<evidence type="ECO:0000313" key="1">
    <source>
        <dbReference type="EMBL" id="VCW79931.1"/>
    </source>
</evidence>
<protein>
    <submittedName>
        <fullName evidence="1">Uncharacterized protein</fullName>
    </submittedName>
</protein>
<dbReference type="EMBL" id="CYRY02012452">
    <property type="protein sequence ID" value="VCW79931.1"/>
    <property type="molecule type" value="Genomic_DNA"/>
</dbReference>
<dbReference type="Proteomes" id="UP000269945">
    <property type="component" value="Unassembled WGS sequence"/>
</dbReference>
<keyword evidence="2" id="KW-1185">Reference proteome</keyword>
<gene>
    <name evidence="1" type="ORF">BN2614_LOCUS3</name>
</gene>
<organism evidence="1 2">
    <name type="scientific">Gulo gulo</name>
    <name type="common">Wolverine</name>
    <name type="synonym">Gluton</name>
    <dbReference type="NCBI Taxonomy" id="48420"/>
    <lineage>
        <taxon>Eukaryota</taxon>
        <taxon>Metazoa</taxon>
        <taxon>Chordata</taxon>
        <taxon>Craniata</taxon>
        <taxon>Vertebrata</taxon>
        <taxon>Euteleostomi</taxon>
        <taxon>Mammalia</taxon>
        <taxon>Eutheria</taxon>
        <taxon>Laurasiatheria</taxon>
        <taxon>Carnivora</taxon>
        <taxon>Caniformia</taxon>
        <taxon>Musteloidea</taxon>
        <taxon>Mustelidae</taxon>
        <taxon>Guloninae</taxon>
        <taxon>Gulo</taxon>
    </lineage>
</organism>
<reference evidence="1 2" key="1">
    <citation type="submission" date="2018-10" db="EMBL/GenBank/DDBJ databases">
        <authorList>
            <person name="Ekblom R."/>
            <person name="Jareborg N."/>
        </authorList>
    </citation>
    <scope>NUCLEOTIDE SEQUENCE [LARGE SCALE GENOMIC DNA]</scope>
    <source>
        <tissue evidence="1">Muscle</tissue>
    </source>
</reference>
<evidence type="ECO:0000313" key="2">
    <source>
        <dbReference type="Proteomes" id="UP000269945"/>
    </source>
</evidence>
<accession>A0A9X9PZR7</accession>
<sequence>MCVSWCVVSVMHDTVGGCVSKDPQKCVTVSAGVGNVGSTVTTCECPVLCCINVSGGAVWGAPCVPL</sequence>
<proteinExistence type="predicted"/>